<comment type="subunit">
    <text evidence="4 11">Monomer.</text>
</comment>
<feature type="binding site" evidence="11">
    <location>
        <position position="121"/>
    </location>
    <ligand>
        <name>substrate</name>
    </ligand>
</feature>
<evidence type="ECO:0000256" key="9">
    <source>
        <dbReference type="ARBA" id="ARBA00022777"/>
    </source>
</evidence>
<evidence type="ECO:0000256" key="2">
    <source>
        <dbReference type="ARBA" id="ARBA00004496"/>
    </source>
</evidence>
<dbReference type="InterPro" id="IPR001576">
    <property type="entry name" value="Phosphoglycerate_kinase"/>
</dbReference>
<keyword evidence="8 11" id="KW-0547">Nucleotide-binding</keyword>
<reference evidence="16 17" key="1">
    <citation type="submission" date="2015-04" db="EMBL/GenBank/DDBJ databases">
        <title>Complete Genome Sequence of Kosmotoga pacifica SLHLJ1.</title>
        <authorList>
            <person name="Jiang L.J."/>
            <person name="Shao Z.Z."/>
            <person name="Jebbar M."/>
        </authorList>
    </citation>
    <scope>NUCLEOTIDE SEQUENCE [LARGE SCALE GENOMIC DNA]</scope>
    <source>
        <strain evidence="16 17">SLHLJ1</strain>
    </source>
</reference>
<comment type="subcellular location">
    <subcellularLocation>
        <location evidence="2 11 15">Cytoplasm</location>
    </subcellularLocation>
</comment>
<evidence type="ECO:0000256" key="6">
    <source>
        <dbReference type="ARBA" id="ARBA00022490"/>
    </source>
</evidence>
<dbReference type="HAMAP" id="MF_00145">
    <property type="entry name" value="Phosphoglyc_kinase"/>
    <property type="match status" value="1"/>
</dbReference>
<proteinExistence type="inferred from homology"/>
<feature type="binding site" evidence="12">
    <location>
        <position position="121"/>
    </location>
    <ligand>
        <name>(2R)-3-phosphoglycerate</name>
        <dbReference type="ChEBI" id="CHEBI:58272"/>
    </ligand>
</feature>
<dbReference type="PRINTS" id="PR00477">
    <property type="entry name" value="PHGLYCKINASE"/>
</dbReference>
<comment type="similarity">
    <text evidence="3 11 14">Belongs to the phosphoglycerate kinase family.</text>
</comment>
<dbReference type="GO" id="GO:0004618">
    <property type="term" value="F:phosphoglycerate kinase activity"/>
    <property type="evidence" value="ECO:0007669"/>
    <property type="project" value="UniProtKB-UniRule"/>
</dbReference>
<organism evidence="16 17">
    <name type="scientific">Kosmotoga pacifica</name>
    <dbReference type="NCBI Taxonomy" id="1330330"/>
    <lineage>
        <taxon>Bacteria</taxon>
        <taxon>Thermotogati</taxon>
        <taxon>Thermotogota</taxon>
        <taxon>Thermotogae</taxon>
        <taxon>Kosmotogales</taxon>
        <taxon>Kosmotogaceae</taxon>
        <taxon>Kosmotoga</taxon>
    </lineage>
</organism>
<dbReference type="AlphaFoldDB" id="A0A0G2Z5B0"/>
<dbReference type="PANTHER" id="PTHR11406">
    <property type="entry name" value="PHOSPHOGLYCERATE KINASE"/>
    <property type="match status" value="1"/>
</dbReference>
<keyword evidence="6 11" id="KW-0963">Cytoplasm</keyword>
<evidence type="ECO:0000256" key="10">
    <source>
        <dbReference type="ARBA" id="ARBA00022840"/>
    </source>
</evidence>
<dbReference type="PANTHER" id="PTHR11406:SF23">
    <property type="entry name" value="PHOSPHOGLYCERATE KINASE 1, CHLOROPLASTIC-RELATED"/>
    <property type="match status" value="1"/>
</dbReference>
<dbReference type="GO" id="GO:0005829">
    <property type="term" value="C:cytosol"/>
    <property type="evidence" value="ECO:0007669"/>
    <property type="project" value="TreeGrafter"/>
</dbReference>
<feature type="binding site" evidence="11 13">
    <location>
        <position position="204"/>
    </location>
    <ligand>
        <name>ATP</name>
        <dbReference type="ChEBI" id="CHEBI:30616"/>
    </ligand>
</feature>
<feature type="binding site" evidence="12">
    <location>
        <position position="39"/>
    </location>
    <ligand>
        <name>(2R)-3-phosphoglycerate</name>
        <dbReference type="ChEBI" id="CHEBI:58272"/>
    </ligand>
</feature>
<accession>A0A0G2Z5B0</accession>
<dbReference type="InterPro" id="IPR015911">
    <property type="entry name" value="Phosphoglycerate_kinase_CS"/>
</dbReference>
<dbReference type="PIRSF" id="PIRSF000724">
    <property type="entry name" value="Pgk"/>
    <property type="match status" value="1"/>
</dbReference>
<evidence type="ECO:0000256" key="7">
    <source>
        <dbReference type="ARBA" id="ARBA00022679"/>
    </source>
</evidence>
<dbReference type="OrthoDB" id="9808460at2"/>
<comment type="catalytic activity">
    <reaction evidence="1 11 14">
        <text>(2R)-3-phosphoglycerate + ATP = (2R)-3-phospho-glyceroyl phosphate + ADP</text>
        <dbReference type="Rhea" id="RHEA:14801"/>
        <dbReference type="ChEBI" id="CHEBI:30616"/>
        <dbReference type="ChEBI" id="CHEBI:57604"/>
        <dbReference type="ChEBI" id="CHEBI:58272"/>
        <dbReference type="ChEBI" id="CHEBI:456216"/>
        <dbReference type="EC" id="2.7.2.3"/>
    </reaction>
</comment>
<feature type="binding site" evidence="11 12">
    <location>
        <begin position="62"/>
        <end position="65"/>
    </location>
    <ligand>
        <name>substrate</name>
    </ligand>
</feature>
<evidence type="ECO:0000256" key="1">
    <source>
        <dbReference type="ARBA" id="ARBA00000642"/>
    </source>
</evidence>
<feature type="binding site" evidence="12">
    <location>
        <position position="154"/>
    </location>
    <ligand>
        <name>(2R)-3-phosphoglycerate</name>
        <dbReference type="ChEBI" id="CHEBI:58272"/>
    </ligand>
</feature>
<dbReference type="GO" id="GO:0005524">
    <property type="term" value="F:ATP binding"/>
    <property type="evidence" value="ECO:0007669"/>
    <property type="project" value="UniProtKB-KW"/>
</dbReference>
<keyword evidence="9 11" id="KW-0418">Kinase</keyword>
<dbReference type="FunFam" id="3.40.50.1260:FF:000007">
    <property type="entry name" value="Phosphoglycerate kinase"/>
    <property type="match status" value="1"/>
</dbReference>
<dbReference type="GO" id="GO:0006096">
    <property type="term" value="P:glycolytic process"/>
    <property type="evidence" value="ECO:0007669"/>
    <property type="project" value="UniProtKB-UniRule"/>
</dbReference>
<feature type="binding site" evidence="11">
    <location>
        <position position="154"/>
    </location>
    <ligand>
        <name>substrate</name>
    </ligand>
</feature>
<dbReference type="KEGG" id="kpf:IX53_02105"/>
<dbReference type="PATRIC" id="fig|1330330.3.peg.431"/>
<protein>
    <recommendedName>
        <fullName evidence="5 11">Phosphoglycerate kinase</fullName>
        <ecNumber evidence="5 11">2.7.2.3</ecNumber>
    </recommendedName>
</protein>
<name>A0A0G2Z5B0_9BACT</name>
<dbReference type="Proteomes" id="UP000035159">
    <property type="component" value="Chromosome"/>
</dbReference>
<dbReference type="InterPro" id="IPR015824">
    <property type="entry name" value="Phosphoglycerate_kinase_N"/>
</dbReference>
<dbReference type="FunFam" id="3.40.50.1260:FF:000002">
    <property type="entry name" value="Phosphoglycerate kinase"/>
    <property type="match status" value="1"/>
</dbReference>
<dbReference type="CDD" id="cd00318">
    <property type="entry name" value="Phosphoglycerate_kinase"/>
    <property type="match status" value="1"/>
</dbReference>
<gene>
    <name evidence="11 16" type="primary">pgk</name>
    <name evidence="16" type="ORF">IX53_02105</name>
</gene>
<evidence type="ECO:0000313" key="16">
    <source>
        <dbReference type="EMBL" id="AKI96810.1"/>
    </source>
</evidence>
<keyword evidence="17" id="KW-1185">Reference proteome</keyword>
<dbReference type="RefSeq" id="WP_047753945.1">
    <property type="nucleotide sequence ID" value="NZ_CAJUHA010000004.1"/>
</dbReference>
<evidence type="ECO:0000256" key="14">
    <source>
        <dbReference type="RuleBase" id="RU000532"/>
    </source>
</evidence>
<comment type="pathway">
    <text evidence="11 15">Carbohydrate degradation; glycolysis; pyruvate from D-glyceraldehyde 3-phosphate: step 2/5.</text>
</comment>
<dbReference type="STRING" id="1330330.IX53_02105"/>
<feature type="binding site" evidence="11 12">
    <location>
        <begin position="22"/>
        <end position="24"/>
    </location>
    <ligand>
        <name>substrate</name>
    </ligand>
</feature>
<feature type="binding site" evidence="11">
    <location>
        <position position="296"/>
    </location>
    <ligand>
        <name>ATP</name>
        <dbReference type="ChEBI" id="CHEBI:30616"/>
    </ligand>
</feature>
<dbReference type="UniPathway" id="UPA00109">
    <property type="reaction ID" value="UER00185"/>
</dbReference>
<dbReference type="InterPro" id="IPR036043">
    <property type="entry name" value="Phosphoglycerate_kinase_sf"/>
</dbReference>
<evidence type="ECO:0000256" key="8">
    <source>
        <dbReference type="ARBA" id="ARBA00022741"/>
    </source>
</evidence>
<dbReference type="EC" id="2.7.2.3" evidence="5 11"/>
<evidence type="ECO:0000256" key="12">
    <source>
        <dbReference type="PIRSR" id="PIRSR000724-1"/>
    </source>
</evidence>
<dbReference type="Gene3D" id="3.40.50.1260">
    <property type="entry name" value="Phosphoglycerate kinase, N-terminal domain"/>
    <property type="match status" value="2"/>
</dbReference>
<dbReference type="GO" id="GO:0043531">
    <property type="term" value="F:ADP binding"/>
    <property type="evidence" value="ECO:0007669"/>
    <property type="project" value="TreeGrafter"/>
</dbReference>
<sequence length="406" mass="43908">MGRKLTIKDVDLKGKRVLMRVDFNVPIDKETGAVADDTRIRAALPTIEYALKQGARVILTSHLGRPKGVKDPKYSLKPVAKRLEELLGHHVSFVDDCISEGAVKVVEAMKEGEVVLLENVRFYKEEKNNDPEFAKKLAALGDIHVNDAFGTAHRAHASNVGVAQYLTSVAGFLMEKEIKMLGKAVENPDHPYVVILGGAKVSDKIGVITNLLEKADRILIGGAMMFTFLRAKGIKTGDSLVEEDRIELAKDILRKAREKGVEFVLPVDTIIAKEIAPGAEKKVVGIDEGIPEGWKGLDIGPKTIELFKEKLADAKTIVWNGPMGVFEIDDFARGTEEIAKTLASLKDADTIIGGGDSAAAINKFNLADKVSHVSTGGGASLEMLEGKVLPGIASIAEEEDVKKNVE</sequence>
<dbReference type="SUPFAM" id="SSF53748">
    <property type="entry name" value="Phosphoglycerate kinase"/>
    <property type="match status" value="1"/>
</dbReference>
<keyword evidence="11 15" id="KW-0324">Glycolysis</keyword>
<keyword evidence="10 11" id="KW-0067">ATP-binding</keyword>
<evidence type="ECO:0000256" key="4">
    <source>
        <dbReference type="ARBA" id="ARBA00011245"/>
    </source>
</evidence>
<evidence type="ECO:0000256" key="13">
    <source>
        <dbReference type="PIRSR" id="PIRSR000724-2"/>
    </source>
</evidence>
<feature type="binding site" evidence="11">
    <location>
        <position position="39"/>
    </location>
    <ligand>
        <name>substrate</name>
    </ligand>
</feature>
<dbReference type="Pfam" id="PF00162">
    <property type="entry name" value="PGK"/>
    <property type="match status" value="1"/>
</dbReference>
<evidence type="ECO:0000313" key="17">
    <source>
        <dbReference type="Proteomes" id="UP000035159"/>
    </source>
</evidence>
<evidence type="ECO:0000256" key="15">
    <source>
        <dbReference type="RuleBase" id="RU000695"/>
    </source>
</evidence>
<dbReference type="PROSITE" id="PS00111">
    <property type="entry name" value="PGLYCERATE_KINASE"/>
    <property type="match status" value="1"/>
</dbReference>
<keyword evidence="7 11" id="KW-0808">Transferase</keyword>
<dbReference type="EMBL" id="CP011232">
    <property type="protein sequence ID" value="AKI96810.1"/>
    <property type="molecule type" value="Genomic_DNA"/>
</dbReference>
<dbReference type="GO" id="GO:0006094">
    <property type="term" value="P:gluconeogenesis"/>
    <property type="evidence" value="ECO:0007669"/>
    <property type="project" value="TreeGrafter"/>
</dbReference>
<feature type="binding site" evidence="11 13">
    <location>
        <begin position="354"/>
        <end position="357"/>
    </location>
    <ligand>
        <name>ATP</name>
        <dbReference type="ChEBI" id="CHEBI:30616"/>
    </ligand>
</feature>
<evidence type="ECO:0000256" key="5">
    <source>
        <dbReference type="ARBA" id="ARBA00013061"/>
    </source>
</evidence>
<feature type="binding site" evidence="11 13">
    <location>
        <position position="327"/>
    </location>
    <ligand>
        <name>ATP</name>
        <dbReference type="ChEBI" id="CHEBI:30616"/>
    </ligand>
</feature>
<evidence type="ECO:0000256" key="11">
    <source>
        <dbReference type="HAMAP-Rule" id="MF_00145"/>
    </source>
</evidence>
<evidence type="ECO:0000256" key="3">
    <source>
        <dbReference type="ARBA" id="ARBA00008982"/>
    </source>
</evidence>